<dbReference type="PROSITE" id="PS51005">
    <property type="entry name" value="NAC"/>
    <property type="match status" value="1"/>
</dbReference>
<reference evidence="7 8" key="1">
    <citation type="submission" date="2020-08" db="EMBL/GenBank/DDBJ databases">
        <title>Plant Genome Project.</title>
        <authorList>
            <person name="Zhang R.-G."/>
        </authorList>
    </citation>
    <scope>NUCLEOTIDE SEQUENCE [LARGE SCALE GENOMIC DNA]</scope>
    <source>
        <tissue evidence="7">Rhizome</tissue>
    </source>
</reference>
<dbReference type="Pfam" id="PF02365">
    <property type="entry name" value="NAM"/>
    <property type="match status" value="1"/>
</dbReference>
<evidence type="ECO:0000256" key="1">
    <source>
        <dbReference type="ARBA" id="ARBA00023015"/>
    </source>
</evidence>
<comment type="caution">
    <text evidence="7">The sequence shown here is derived from an EMBL/GenBank/DDBJ whole genome shotgun (WGS) entry which is preliminary data.</text>
</comment>
<keyword evidence="2" id="KW-0238">DNA-binding</keyword>
<proteinExistence type="predicted"/>
<feature type="domain" description="NAC" evidence="6">
    <location>
        <begin position="82"/>
        <end position="228"/>
    </location>
</feature>
<accession>A0A8J5KV60</accession>
<evidence type="ECO:0000313" key="7">
    <source>
        <dbReference type="EMBL" id="KAG6500588.1"/>
    </source>
</evidence>
<feature type="region of interest" description="Disordered" evidence="5">
    <location>
        <begin position="1"/>
        <end position="68"/>
    </location>
</feature>
<name>A0A8J5KV60_ZINOF</name>
<dbReference type="Proteomes" id="UP000734854">
    <property type="component" value="Unassembled WGS sequence"/>
</dbReference>
<evidence type="ECO:0000256" key="4">
    <source>
        <dbReference type="ARBA" id="ARBA00023242"/>
    </source>
</evidence>
<dbReference type="Gene3D" id="2.170.150.80">
    <property type="entry name" value="NAC domain"/>
    <property type="match status" value="1"/>
</dbReference>
<keyword evidence="8" id="KW-1185">Reference proteome</keyword>
<sequence>MEAAASHEQGSADSHEQGPTASREQGSATSREQGTTASREHGPAAPACHEQGPAAPGLPDNDNKKKPSEMNLGLLSMAEARLPPGFRFHPRDEELVCDYLEKKVMNTANHSMMIDLNLNKFEPWDLPEMACVGGKEWYFFTCRDRKYATGKRTNRATEIGYWKATGKDQRVSRRGELVGMRKTLVFYRGRAPMGKKTNWVMHEFRLESRESPRVHCTEDWVLCRVFCKSRGIITSDSKPSMDSVATNSSAPLPPSYMDTIKFDSEEEDWQIACFSGLPSSSACLQDTRLLQMDAEGSNVGACRRMPDSICSDEEMMKEAVLVGHIPKLEGKTEQDHLERFLQQDGWSHMLSSF</sequence>
<keyword evidence="1" id="KW-0805">Transcription regulation</keyword>
<feature type="compositionally biased region" description="Polar residues" evidence="5">
    <location>
        <begin position="8"/>
        <end position="37"/>
    </location>
</feature>
<dbReference type="InterPro" id="IPR036093">
    <property type="entry name" value="NAC_dom_sf"/>
</dbReference>
<protein>
    <recommendedName>
        <fullName evidence="6">NAC domain-containing protein</fullName>
    </recommendedName>
</protein>
<keyword evidence="4" id="KW-0539">Nucleus</keyword>
<dbReference type="PANTHER" id="PTHR31744:SF96">
    <property type="entry name" value="NAC DOMAIN-CONTAINING PROTEIN 21_22"/>
    <property type="match status" value="1"/>
</dbReference>
<dbReference type="GO" id="GO:0006355">
    <property type="term" value="P:regulation of DNA-templated transcription"/>
    <property type="evidence" value="ECO:0007669"/>
    <property type="project" value="InterPro"/>
</dbReference>
<dbReference type="PANTHER" id="PTHR31744">
    <property type="entry name" value="PROTEIN CUP-SHAPED COTYLEDON 2-RELATED"/>
    <property type="match status" value="1"/>
</dbReference>
<dbReference type="SUPFAM" id="SSF101941">
    <property type="entry name" value="NAC domain"/>
    <property type="match status" value="1"/>
</dbReference>
<evidence type="ECO:0000313" key="8">
    <source>
        <dbReference type="Proteomes" id="UP000734854"/>
    </source>
</evidence>
<evidence type="ECO:0000259" key="6">
    <source>
        <dbReference type="PROSITE" id="PS51005"/>
    </source>
</evidence>
<dbReference type="GO" id="GO:0003677">
    <property type="term" value="F:DNA binding"/>
    <property type="evidence" value="ECO:0007669"/>
    <property type="project" value="UniProtKB-KW"/>
</dbReference>
<dbReference type="FunFam" id="2.170.150.80:FF:000006">
    <property type="entry name" value="NAC domain-containing protein 100-like"/>
    <property type="match status" value="1"/>
</dbReference>
<evidence type="ECO:0000256" key="5">
    <source>
        <dbReference type="SAM" id="MobiDB-lite"/>
    </source>
</evidence>
<evidence type="ECO:0000256" key="3">
    <source>
        <dbReference type="ARBA" id="ARBA00023163"/>
    </source>
</evidence>
<evidence type="ECO:0000256" key="2">
    <source>
        <dbReference type="ARBA" id="ARBA00023125"/>
    </source>
</evidence>
<organism evidence="7 8">
    <name type="scientific">Zingiber officinale</name>
    <name type="common">Ginger</name>
    <name type="synonym">Amomum zingiber</name>
    <dbReference type="NCBI Taxonomy" id="94328"/>
    <lineage>
        <taxon>Eukaryota</taxon>
        <taxon>Viridiplantae</taxon>
        <taxon>Streptophyta</taxon>
        <taxon>Embryophyta</taxon>
        <taxon>Tracheophyta</taxon>
        <taxon>Spermatophyta</taxon>
        <taxon>Magnoliopsida</taxon>
        <taxon>Liliopsida</taxon>
        <taxon>Zingiberales</taxon>
        <taxon>Zingiberaceae</taxon>
        <taxon>Zingiber</taxon>
    </lineage>
</organism>
<keyword evidence="3" id="KW-0804">Transcription</keyword>
<dbReference type="AlphaFoldDB" id="A0A8J5KV60"/>
<dbReference type="EMBL" id="JACMSC010000011">
    <property type="protein sequence ID" value="KAG6500588.1"/>
    <property type="molecule type" value="Genomic_DNA"/>
</dbReference>
<dbReference type="InterPro" id="IPR003441">
    <property type="entry name" value="NAC-dom"/>
</dbReference>
<gene>
    <name evidence="7" type="ORF">ZIOFF_040436</name>
</gene>